<feature type="transmembrane region" description="Helical" evidence="1">
    <location>
        <begin position="337"/>
        <end position="357"/>
    </location>
</feature>
<feature type="transmembrane region" description="Helical" evidence="1">
    <location>
        <begin position="313"/>
        <end position="330"/>
    </location>
</feature>
<protein>
    <recommendedName>
        <fullName evidence="2">CAAX prenyl protease 2/Lysostaphin resistance protein A-like domain-containing protein</fullName>
    </recommendedName>
</protein>
<comment type="caution">
    <text evidence="3">The sequence shown here is derived from an EMBL/GenBank/DDBJ whole genome shotgun (WGS) entry which is preliminary data.</text>
</comment>
<evidence type="ECO:0000313" key="4">
    <source>
        <dbReference type="Proteomes" id="UP001235966"/>
    </source>
</evidence>
<name>A0ABT9NA90_9ACTO</name>
<gene>
    <name evidence="3" type="ORF">J2S49_000713</name>
</gene>
<feature type="transmembrane region" description="Helical" evidence="1">
    <location>
        <begin position="194"/>
        <end position="210"/>
    </location>
</feature>
<proteinExistence type="predicted"/>
<feature type="transmembrane region" description="Helical" evidence="1">
    <location>
        <begin position="140"/>
        <end position="164"/>
    </location>
</feature>
<feature type="domain" description="CAAX prenyl protease 2/Lysostaphin resistance protein A-like" evidence="2">
    <location>
        <begin position="140"/>
        <end position="227"/>
    </location>
</feature>
<dbReference type="Proteomes" id="UP001235966">
    <property type="component" value="Unassembled WGS sequence"/>
</dbReference>
<keyword evidence="1" id="KW-0812">Transmembrane</keyword>
<evidence type="ECO:0000313" key="3">
    <source>
        <dbReference type="EMBL" id="MDP9800637.1"/>
    </source>
</evidence>
<accession>A0ABT9NA90</accession>
<dbReference type="InterPro" id="IPR003675">
    <property type="entry name" value="Rce1/LyrA-like_dom"/>
</dbReference>
<evidence type="ECO:0000256" key="1">
    <source>
        <dbReference type="SAM" id="Phobius"/>
    </source>
</evidence>
<dbReference type="EMBL" id="JAUSQW010000001">
    <property type="protein sequence ID" value="MDP9800637.1"/>
    <property type="molecule type" value="Genomic_DNA"/>
</dbReference>
<feature type="transmembrane region" description="Helical" evidence="1">
    <location>
        <begin position="85"/>
        <end position="113"/>
    </location>
</feature>
<sequence>MKYQRTLQNIFTGLCAFLLLEDVLGGVWIFVSPRTFADQYPHPFGYDSPAGFFVLAILHAVVGFAALLVVRLEGNLIHGKPTKKVLPFFVAIVGFFAVNSLWITLLSTLAAIASLPGGSWLFSDFTELMSIRPSWAPPPLVTGIAVAAGGAGEEACWAVCFYAISRLRQGRLALFTVLVIARCLLHLHYGSIPYVIPISALGIFAIIYLSRGGSPWALVAAHATWNFSVHLGPTIGGPIRGQTIWSNGFIPFFLITGAIFFLTPLWRSNRILNQLVSTAATKGSFITTTLLAAGLAAIASVFSDALLIENSDYLQWLGLTPLVYYTYLNARNRRPLWPLAIGAALYGAGHVLATAQYSAFTTIWTAIIIPALAVTALILLTRNINALPLTPPRHGARQPAPQTTTTRLG</sequence>
<feature type="transmembrane region" description="Helical" evidence="1">
    <location>
        <begin position="248"/>
        <end position="266"/>
    </location>
</feature>
<keyword evidence="1" id="KW-1133">Transmembrane helix</keyword>
<reference evidence="3 4" key="1">
    <citation type="submission" date="2023-07" db="EMBL/GenBank/DDBJ databases">
        <title>Sequencing the genomes of 1000 actinobacteria strains.</title>
        <authorList>
            <person name="Klenk H.-P."/>
        </authorList>
    </citation>
    <scope>NUCLEOTIDE SEQUENCE [LARGE SCALE GENOMIC DNA]</scope>
    <source>
        <strain evidence="3 4">DSM 102162</strain>
    </source>
</reference>
<evidence type="ECO:0000259" key="2">
    <source>
        <dbReference type="Pfam" id="PF02517"/>
    </source>
</evidence>
<keyword evidence="1" id="KW-0472">Membrane</keyword>
<organism evidence="3 4">
    <name type="scientific">Arcanobacterium wilhelmae</name>
    <dbReference type="NCBI Taxonomy" id="1803177"/>
    <lineage>
        <taxon>Bacteria</taxon>
        <taxon>Bacillati</taxon>
        <taxon>Actinomycetota</taxon>
        <taxon>Actinomycetes</taxon>
        <taxon>Actinomycetales</taxon>
        <taxon>Actinomycetaceae</taxon>
        <taxon>Arcanobacterium</taxon>
    </lineage>
</organism>
<keyword evidence="4" id="KW-1185">Reference proteome</keyword>
<feature type="transmembrane region" description="Helical" evidence="1">
    <location>
        <begin position="49"/>
        <end position="73"/>
    </location>
</feature>
<feature type="transmembrane region" description="Helical" evidence="1">
    <location>
        <begin position="363"/>
        <end position="380"/>
    </location>
</feature>
<feature type="transmembrane region" description="Helical" evidence="1">
    <location>
        <begin position="286"/>
        <end position="307"/>
    </location>
</feature>
<dbReference type="Pfam" id="PF02517">
    <property type="entry name" value="Rce1-like"/>
    <property type="match status" value="1"/>
</dbReference>
<dbReference type="RefSeq" id="WP_278057997.1">
    <property type="nucleotide sequence ID" value="NZ_CP121247.1"/>
</dbReference>